<evidence type="ECO:0000256" key="5">
    <source>
        <dbReference type="SAM" id="Phobius"/>
    </source>
</evidence>
<keyword evidence="4 5" id="KW-0472">Membrane</keyword>
<dbReference type="EMBL" id="CCKQ01002176">
    <property type="protein sequence ID" value="CDW73263.1"/>
    <property type="molecule type" value="Genomic_DNA"/>
</dbReference>
<feature type="transmembrane region" description="Helical" evidence="5">
    <location>
        <begin position="412"/>
        <end position="432"/>
    </location>
</feature>
<reference evidence="7 8" key="1">
    <citation type="submission" date="2014-06" db="EMBL/GenBank/DDBJ databases">
        <authorList>
            <person name="Swart Estienne"/>
        </authorList>
    </citation>
    <scope>NUCLEOTIDE SEQUENCE [LARGE SCALE GENOMIC DNA]</scope>
    <source>
        <strain evidence="7 8">130c</strain>
    </source>
</reference>
<dbReference type="AlphaFoldDB" id="A0A077ZTM2"/>
<keyword evidence="8" id="KW-1185">Reference proteome</keyword>
<keyword evidence="2 5" id="KW-0812">Transmembrane</keyword>
<dbReference type="InParanoid" id="A0A077ZTM2"/>
<dbReference type="PANTHER" id="PTHR22950:SF702">
    <property type="entry name" value="AMINO ACID TRANSPORTER PROTEIN"/>
    <property type="match status" value="1"/>
</dbReference>
<dbReference type="GO" id="GO:0015179">
    <property type="term" value="F:L-amino acid transmembrane transporter activity"/>
    <property type="evidence" value="ECO:0007669"/>
    <property type="project" value="TreeGrafter"/>
</dbReference>
<dbReference type="InterPro" id="IPR013057">
    <property type="entry name" value="AA_transpt_TM"/>
</dbReference>
<feature type="transmembrane region" description="Helical" evidence="5">
    <location>
        <begin position="88"/>
        <end position="108"/>
    </location>
</feature>
<feature type="transmembrane region" description="Helical" evidence="5">
    <location>
        <begin position="159"/>
        <end position="179"/>
    </location>
</feature>
<dbReference type="Proteomes" id="UP000039865">
    <property type="component" value="Unassembled WGS sequence"/>
</dbReference>
<feature type="transmembrane region" description="Helical" evidence="5">
    <location>
        <begin position="471"/>
        <end position="493"/>
    </location>
</feature>
<gene>
    <name evidence="7" type="primary">Contig467.g511</name>
    <name evidence="7" type="ORF">STYLEM_2239</name>
</gene>
<evidence type="ECO:0000256" key="3">
    <source>
        <dbReference type="ARBA" id="ARBA00022989"/>
    </source>
</evidence>
<keyword evidence="3 5" id="KW-1133">Transmembrane helix</keyword>
<evidence type="ECO:0000256" key="1">
    <source>
        <dbReference type="ARBA" id="ARBA00004141"/>
    </source>
</evidence>
<evidence type="ECO:0000313" key="8">
    <source>
        <dbReference type="Proteomes" id="UP000039865"/>
    </source>
</evidence>
<protein>
    <recommendedName>
        <fullName evidence="6">Amino acid transporter transmembrane domain-containing protein</fullName>
    </recommendedName>
</protein>
<name>A0A077ZTM2_STYLE</name>
<feature type="transmembrane region" description="Helical" evidence="5">
    <location>
        <begin position="370"/>
        <end position="391"/>
    </location>
</feature>
<feature type="transmembrane region" description="Helical" evidence="5">
    <location>
        <begin position="241"/>
        <end position="261"/>
    </location>
</feature>
<feature type="domain" description="Amino acid transporter transmembrane" evidence="6">
    <location>
        <begin position="84"/>
        <end position="486"/>
    </location>
</feature>
<dbReference type="GO" id="GO:0016020">
    <property type="term" value="C:membrane"/>
    <property type="evidence" value="ECO:0007669"/>
    <property type="project" value="UniProtKB-SubCell"/>
</dbReference>
<organism evidence="7 8">
    <name type="scientific">Stylonychia lemnae</name>
    <name type="common">Ciliate</name>
    <dbReference type="NCBI Taxonomy" id="5949"/>
    <lineage>
        <taxon>Eukaryota</taxon>
        <taxon>Sar</taxon>
        <taxon>Alveolata</taxon>
        <taxon>Ciliophora</taxon>
        <taxon>Intramacronucleata</taxon>
        <taxon>Spirotrichea</taxon>
        <taxon>Stichotrichia</taxon>
        <taxon>Sporadotrichida</taxon>
        <taxon>Oxytrichidae</taxon>
        <taxon>Stylonychinae</taxon>
        <taxon>Stylonychia</taxon>
    </lineage>
</organism>
<dbReference type="Pfam" id="PF01490">
    <property type="entry name" value="Aa_trans"/>
    <property type="match status" value="1"/>
</dbReference>
<dbReference type="PANTHER" id="PTHR22950">
    <property type="entry name" value="AMINO ACID TRANSPORTER"/>
    <property type="match status" value="1"/>
</dbReference>
<accession>A0A077ZTM2</accession>
<feature type="transmembrane region" description="Helical" evidence="5">
    <location>
        <begin position="114"/>
        <end position="138"/>
    </location>
</feature>
<feature type="transmembrane region" description="Helical" evidence="5">
    <location>
        <begin position="438"/>
        <end position="459"/>
    </location>
</feature>
<feature type="transmembrane region" description="Helical" evidence="5">
    <location>
        <begin position="321"/>
        <end position="344"/>
    </location>
</feature>
<dbReference type="OrthoDB" id="438545at2759"/>
<feature type="transmembrane region" description="Helical" evidence="5">
    <location>
        <begin position="281"/>
        <end position="300"/>
    </location>
</feature>
<evidence type="ECO:0000256" key="2">
    <source>
        <dbReference type="ARBA" id="ARBA00022692"/>
    </source>
</evidence>
<dbReference type="OMA" id="DSIHHQR"/>
<evidence type="ECO:0000259" key="6">
    <source>
        <dbReference type="Pfam" id="PF01490"/>
    </source>
</evidence>
<comment type="subcellular location">
    <subcellularLocation>
        <location evidence="1">Membrane</location>
        <topology evidence="1">Multi-pass membrane protein</topology>
    </subcellularLocation>
</comment>
<sequence>MKEINRTTDQDLNQHEKTNLLEYTGDNQNSILGKDNINYSVVSPSSQQHKTTEIPQSPPQSPGQRLLYVAASPARYIKKQIRPGGIKSSIFSLIILCLGAGTLGMPYVFYKNGIVFGIVMLLVGTCLSMYTGWLVVICCHRLNASRYEDIALATYGKKASILTSICMLALGKIILYQRAYQQFKELLPYTLTKLVGPDHTLPDIISNTFLGETFWAILFSFGLVFPVSLARTLSALRFSSFFGFMISIYIVVAIVFLCLFSREITPDLGHSFKTSISNFDINGFGIFNSLPIVIFAYMYQTNIPMIYVELEKKDLKHMWKVMKIGTAGATTAYLFAGVFGYTAFADYPDVKDKMELQNVLKNYPNNPANFISLFGILIVVLFATPLTILPCKDTIEELFLKPGQKLNNKQNIIWTFILVTVSFFISLAIPNIGDAMTILGATTNSGIGFLLPIIYYLKLEKKAPRWASHKIVAYFVFVFICCSSVIELSMFAYKKATGNS</sequence>
<evidence type="ECO:0000313" key="7">
    <source>
        <dbReference type="EMBL" id="CDW73263.1"/>
    </source>
</evidence>
<feature type="transmembrane region" description="Helical" evidence="5">
    <location>
        <begin position="209"/>
        <end position="229"/>
    </location>
</feature>
<proteinExistence type="predicted"/>
<evidence type="ECO:0000256" key="4">
    <source>
        <dbReference type="ARBA" id="ARBA00023136"/>
    </source>
</evidence>